<dbReference type="Pfam" id="PF20204">
    <property type="entry name" value="DUF6566"/>
    <property type="match status" value="1"/>
</dbReference>
<feature type="domain" description="DUF6566" evidence="1">
    <location>
        <begin position="1"/>
        <end position="76"/>
    </location>
</feature>
<evidence type="ECO:0000259" key="1">
    <source>
        <dbReference type="Pfam" id="PF20204"/>
    </source>
</evidence>
<dbReference type="RefSeq" id="WP_087050183.1">
    <property type="nucleotide sequence ID" value="NZ_FCOB02000067.1"/>
</dbReference>
<comment type="caution">
    <text evidence="2">The sequence shown here is derived from an EMBL/GenBank/DDBJ whole genome shotgun (WGS) entry which is preliminary data.</text>
</comment>
<name>A0A158EB51_9BURK</name>
<dbReference type="Proteomes" id="UP000054978">
    <property type="component" value="Unassembled WGS sequence"/>
</dbReference>
<evidence type="ECO:0000313" key="3">
    <source>
        <dbReference type="Proteomes" id="UP000054978"/>
    </source>
</evidence>
<reference evidence="2" key="1">
    <citation type="submission" date="2016-01" db="EMBL/GenBank/DDBJ databases">
        <authorList>
            <person name="Peeters C."/>
        </authorList>
    </citation>
    <scope>NUCLEOTIDE SEQUENCE [LARGE SCALE GENOMIC DNA]</scope>
    <source>
        <strain evidence="2">LMG 29326</strain>
    </source>
</reference>
<keyword evidence="3" id="KW-1185">Reference proteome</keyword>
<gene>
    <name evidence="2" type="ORF">AWB83_06932</name>
</gene>
<sequence length="106" mass="12245">METAFDVFAGYEISVTTRRNERGAWVADLDVRRDGQSRFDWPETVQPEWRTADEAVRDGIERARRVIGQHLANPDNHSWVATREHAQTWFSAEAQRLSGNVFTRGE</sequence>
<proteinExistence type="predicted"/>
<organism evidence="2 3">
    <name type="scientific">Caballeronia ptereochthonis</name>
    <dbReference type="NCBI Taxonomy" id="1777144"/>
    <lineage>
        <taxon>Bacteria</taxon>
        <taxon>Pseudomonadati</taxon>
        <taxon>Pseudomonadota</taxon>
        <taxon>Betaproteobacteria</taxon>
        <taxon>Burkholderiales</taxon>
        <taxon>Burkholderiaceae</taxon>
        <taxon>Caballeronia</taxon>
    </lineage>
</organism>
<protein>
    <recommendedName>
        <fullName evidence="1">DUF6566 domain-containing protein</fullName>
    </recommendedName>
</protein>
<dbReference type="InterPro" id="IPR046696">
    <property type="entry name" value="DUF6566"/>
</dbReference>
<dbReference type="AlphaFoldDB" id="A0A158EB51"/>
<evidence type="ECO:0000313" key="2">
    <source>
        <dbReference type="EMBL" id="SAL04003.1"/>
    </source>
</evidence>
<accession>A0A158EB51</accession>
<dbReference type="OrthoDB" id="8928268at2"/>
<dbReference type="EMBL" id="FCOB02000067">
    <property type="protein sequence ID" value="SAL04003.1"/>
    <property type="molecule type" value="Genomic_DNA"/>
</dbReference>